<proteinExistence type="predicted"/>
<keyword evidence="4" id="KW-1185">Reference proteome</keyword>
<dbReference type="Proteomes" id="UP001583193">
    <property type="component" value="Unassembled WGS sequence"/>
</dbReference>
<protein>
    <recommendedName>
        <fullName evidence="2">DUF985 domain-containing protein</fullName>
    </recommendedName>
</protein>
<dbReference type="PANTHER" id="PTHR33387">
    <property type="entry name" value="RMLC-LIKE JELLY ROLL FOLD PROTEIN"/>
    <property type="match status" value="1"/>
</dbReference>
<comment type="caution">
    <text evidence="3">The sequence shown here is derived from an EMBL/GenBank/DDBJ whole genome shotgun (WGS) entry which is preliminary data.</text>
</comment>
<organism evidence="3 4">
    <name type="scientific">Paecilomyces lecythidis</name>
    <dbReference type="NCBI Taxonomy" id="3004212"/>
    <lineage>
        <taxon>Eukaryota</taxon>
        <taxon>Fungi</taxon>
        <taxon>Dikarya</taxon>
        <taxon>Ascomycota</taxon>
        <taxon>Pezizomycotina</taxon>
        <taxon>Eurotiomycetes</taxon>
        <taxon>Eurotiomycetidae</taxon>
        <taxon>Eurotiales</taxon>
        <taxon>Thermoascaceae</taxon>
        <taxon>Paecilomyces</taxon>
    </lineage>
</organism>
<name>A0ABR3XGE9_9EURO</name>
<dbReference type="InterPro" id="IPR039935">
    <property type="entry name" value="YML079W-like"/>
</dbReference>
<dbReference type="Pfam" id="PF06172">
    <property type="entry name" value="Cupin_5"/>
    <property type="match status" value="1"/>
</dbReference>
<evidence type="ECO:0000256" key="1">
    <source>
        <dbReference type="SAM" id="MobiDB-lite"/>
    </source>
</evidence>
<dbReference type="PANTHER" id="PTHR33387:SF3">
    <property type="entry name" value="DUF985 DOMAIN-CONTAINING PROTEIN"/>
    <property type="match status" value="1"/>
</dbReference>
<dbReference type="InterPro" id="IPR009327">
    <property type="entry name" value="Cupin_DUF985"/>
</dbReference>
<evidence type="ECO:0000313" key="4">
    <source>
        <dbReference type="Proteomes" id="UP001583193"/>
    </source>
</evidence>
<dbReference type="InterPro" id="IPR011051">
    <property type="entry name" value="RmlC_Cupin_sf"/>
</dbReference>
<accession>A0ABR3XGE9</accession>
<gene>
    <name evidence="3" type="ORF">Plec18167_005933</name>
</gene>
<evidence type="ECO:0000313" key="3">
    <source>
        <dbReference type="EMBL" id="KAL1874699.1"/>
    </source>
</evidence>
<dbReference type="CDD" id="cd06121">
    <property type="entry name" value="cupin_YML079wp"/>
    <property type="match status" value="1"/>
</dbReference>
<reference evidence="3 4" key="1">
    <citation type="journal article" date="2024" name="IMA Fungus">
        <title>IMA Genome - F19 : A genome assembly and annotation guide to empower mycologists, including annotated draft genome sequences of Ceratocystis pirilliformis, Diaporthe australafricana, Fusarium ophioides, Paecilomyces lecythidis, and Sporothrix stenoceras.</title>
        <authorList>
            <person name="Aylward J."/>
            <person name="Wilson A.M."/>
            <person name="Visagie C.M."/>
            <person name="Spraker J."/>
            <person name="Barnes I."/>
            <person name="Buitendag C."/>
            <person name="Ceriani C."/>
            <person name="Del Mar Angel L."/>
            <person name="du Plessis D."/>
            <person name="Fuchs T."/>
            <person name="Gasser K."/>
            <person name="Kramer D."/>
            <person name="Li W."/>
            <person name="Munsamy K."/>
            <person name="Piso A."/>
            <person name="Price J.L."/>
            <person name="Sonnekus B."/>
            <person name="Thomas C."/>
            <person name="van der Nest A."/>
            <person name="van Dijk A."/>
            <person name="van Heerden A."/>
            <person name="van Vuuren N."/>
            <person name="Yilmaz N."/>
            <person name="Duong T.A."/>
            <person name="van der Merwe N.A."/>
            <person name="Wingfield M.J."/>
            <person name="Wingfield B.D."/>
        </authorList>
    </citation>
    <scope>NUCLEOTIDE SEQUENCE [LARGE SCALE GENOMIC DNA]</scope>
    <source>
        <strain evidence="3 4">CMW 18167</strain>
    </source>
</reference>
<dbReference type="SUPFAM" id="SSF51182">
    <property type="entry name" value="RmlC-like cupins"/>
    <property type="match status" value="1"/>
</dbReference>
<dbReference type="EMBL" id="JAVDPF010000019">
    <property type="protein sequence ID" value="KAL1874699.1"/>
    <property type="molecule type" value="Genomic_DNA"/>
</dbReference>
<sequence length="245" mass="27398">MSSPKQEQQPPLSTLKPIYPPPPSTPIDPNTQPEQQPSIHSTITALNLIPHIEGGYFNETDRSPLNIPNPFLSDPNLSYTAPENATTRLAPGQDNSTRSASTTIYYYLTPTTPLGAFHRNRGRTVHTLHWGRGRYVLIHADEVMSPEGKVVEGKKARIETFVVGKDIAKGERVQWIVEGGKYKASYLLPDQEGVEEKKTEGLLISETVVPGFEFADHDFMLPETMHELLTPEQVDELKWMLRKGA</sequence>
<dbReference type="Gene3D" id="2.60.120.10">
    <property type="entry name" value="Jelly Rolls"/>
    <property type="match status" value="1"/>
</dbReference>
<dbReference type="InterPro" id="IPR014710">
    <property type="entry name" value="RmlC-like_jellyroll"/>
</dbReference>
<feature type="region of interest" description="Disordered" evidence="1">
    <location>
        <begin position="1"/>
        <end position="38"/>
    </location>
</feature>
<evidence type="ECO:0000259" key="2">
    <source>
        <dbReference type="Pfam" id="PF06172"/>
    </source>
</evidence>
<feature type="domain" description="DUF985" evidence="2">
    <location>
        <begin position="42"/>
        <end position="220"/>
    </location>
</feature>